<gene>
    <name evidence="1" type="ORF">METZ01_LOCUS325016</name>
</gene>
<dbReference type="AlphaFoldDB" id="A0A382PJK9"/>
<feature type="non-terminal residue" evidence="1">
    <location>
        <position position="27"/>
    </location>
</feature>
<organism evidence="1">
    <name type="scientific">marine metagenome</name>
    <dbReference type="NCBI Taxonomy" id="408172"/>
    <lineage>
        <taxon>unclassified sequences</taxon>
        <taxon>metagenomes</taxon>
        <taxon>ecological metagenomes</taxon>
    </lineage>
</organism>
<accession>A0A382PJK9</accession>
<evidence type="ECO:0000313" key="1">
    <source>
        <dbReference type="EMBL" id="SVC72162.1"/>
    </source>
</evidence>
<sequence>MFFSAFKEYQEQSQKKKANVCKSYHRK</sequence>
<reference evidence="1" key="1">
    <citation type="submission" date="2018-05" db="EMBL/GenBank/DDBJ databases">
        <authorList>
            <person name="Lanie J.A."/>
            <person name="Ng W.-L."/>
            <person name="Kazmierczak K.M."/>
            <person name="Andrzejewski T.M."/>
            <person name="Davidsen T.M."/>
            <person name="Wayne K.J."/>
            <person name="Tettelin H."/>
            <person name="Glass J.I."/>
            <person name="Rusch D."/>
            <person name="Podicherti R."/>
            <person name="Tsui H.-C.T."/>
            <person name="Winkler M.E."/>
        </authorList>
    </citation>
    <scope>NUCLEOTIDE SEQUENCE</scope>
</reference>
<dbReference type="EMBL" id="UINC01107062">
    <property type="protein sequence ID" value="SVC72162.1"/>
    <property type="molecule type" value="Genomic_DNA"/>
</dbReference>
<name>A0A382PJK9_9ZZZZ</name>
<protein>
    <submittedName>
        <fullName evidence="1">Uncharacterized protein</fullName>
    </submittedName>
</protein>
<proteinExistence type="predicted"/>